<evidence type="ECO:0000313" key="8">
    <source>
        <dbReference type="EMBL" id="TGN66840.1"/>
    </source>
</evidence>
<protein>
    <submittedName>
        <fullName evidence="8">NAD(P)/FAD-dependent oxidoreductase</fullName>
    </submittedName>
</protein>
<evidence type="ECO:0000256" key="1">
    <source>
        <dbReference type="ARBA" id="ARBA00009183"/>
    </source>
</evidence>
<evidence type="ECO:0000256" key="4">
    <source>
        <dbReference type="ARBA" id="ARBA00022827"/>
    </source>
</evidence>
<reference evidence="8 9" key="1">
    <citation type="submission" date="2019-04" db="EMBL/GenBank/DDBJ databases">
        <title>Three New Species of Nocardioides, Nocardioides euryhalodurans sp. nov., Nocardioides seonyuensis sp. nov. and Nocardioides eburneoflavus sp. nov. Isolated from Soil.</title>
        <authorList>
            <person name="Roh S.G."/>
            <person name="Lee C."/>
            <person name="Kim M.-K."/>
            <person name="Kim S.B."/>
        </authorList>
    </citation>
    <scope>NUCLEOTIDE SEQUENCE [LARGE SCALE GENOMIC DNA]</scope>
    <source>
        <strain evidence="8 9">MMS17-SY213</strain>
    </source>
</reference>
<keyword evidence="6" id="KW-0560">Oxidoreductase</keyword>
<dbReference type="InterPro" id="IPR020946">
    <property type="entry name" value="Flavin_mOase-like"/>
</dbReference>
<dbReference type="SUPFAM" id="SSF51905">
    <property type="entry name" value="FAD/NAD(P)-binding domain"/>
    <property type="match status" value="2"/>
</dbReference>
<proteinExistence type="inferred from homology"/>
<comment type="caution">
    <text evidence="8">The sequence shown here is derived from an EMBL/GenBank/DDBJ whole genome shotgun (WGS) entry which is preliminary data.</text>
</comment>
<evidence type="ECO:0000256" key="3">
    <source>
        <dbReference type="ARBA" id="ARBA00022630"/>
    </source>
</evidence>
<dbReference type="GO" id="GO:0050660">
    <property type="term" value="F:flavin adenine dinucleotide binding"/>
    <property type="evidence" value="ECO:0007669"/>
    <property type="project" value="InterPro"/>
</dbReference>
<sequence>MTEQPASSAPLDTCVIGAGPAGLAVARALAEKDLPYTHLERHTAVGGIWDIDNPGTPMYDSAHFISSRTLSGFAGYPMPESYADYPPREDILAYLRSFADAYGLTDRIEFGQEVVAVERNPDGTWSVTRASGVRTEHRDVVVCSGAQWHPHQPELPGTFTGEVRHSITYRSAEELSGKRVLIVGAGNSGVDIACDAATTARSAAISMRRGYWIIPKHLFGKPVDVIGESGPHLPAWLESRIFGQLLRLLEGDLTAAGLQKPDHRLLESHPIVNSQMLHHLRHGDLVPKPDIVDTDGSTVRFADGSEADYDLIILATGYEQRIPFAPGLFGDSHHPELYLWAFSRQHPGLYAVGFIETNSGAYQMFDLQSQLIASYIADSGRNTASARRFSLMIAHDRPDLTGGLRFVASPRHEGYVHAPAFRRYAVKLAKQLGWRSEGVPPRPVTRQQAEAVTPTLEGVAS</sequence>
<evidence type="ECO:0000256" key="5">
    <source>
        <dbReference type="ARBA" id="ARBA00022857"/>
    </source>
</evidence>
<dbReference type="InterPro" id="IPR036188">
    <property type="entry name" value="FAD/NAD-bd_sf"/>
</dbReference>
<dbReference type="EMBL" id="SRRO01000001">
    <property type="protein sequence ID" value="TGN66840.1"/>
    <property type="molecule type" value="Genomic_DNA"/>
</dbReference>
<keyword evidence="4" id="KW-0274">FAD</keyword>
<dbReference type="InterPro" id="IPR000960">
    <property type="entry name" value="Flavin_mOase"/>
</dbReference>
<evidence type="ECO:0000313" key="9">
    <source>
        <dbReference type="Proteomes" id="UP000297496"/>
    </source>
</evidence>
<accession>A0A4Z1CPF1</accession>
<evidence type="ECO:0000256" key="7">
    <source>
        <dbReference type="SAM" id="MobiDB-lite"/>
    </source>
</evidence>
<dbReference type="OrthoDB" id="5168853at2"/>
<dbReference type="PRINTS" id="PR00370">
    <property type="entry name" value="FMOXYGENASE"/>
</dbReference>
<dbReference type="AlphaFoldDB" id="A0A4Z1CPF1"/>
<dbReference type="Gene3D" id="3.50.50.60">
    <property type="entry name" value="FAD/NAD(P)-binding domain"/>
    <property type="match status" value="1"/>
</dbReference>
<keyword evidence="5" id="KW-0521">NADP</keyword>
<evidence type="ECO:0000256" key="6">
    <source>
        <dbReference type="ARBA" id="ARBA00023002"/>
    </source>
</evidence>
<dbReference type="GO" id="GO:0004499">
    <property type="term" value="F:N,N-dimethylaniline monooxygenase activity"/>
    <property type="evidence" value="ECO:0007669"/>
    <property type="project" value="InterPro"/>
</dbReference>
<keyword evidence="3" id="KW-0285">Flavoprotein</keyword>
<organism evidence="8 9">
    <name type="scientific">Nocardioides eburneiflavus</name>
    <dbReference type="NCBI Taxonomy" id="2518372"/>
    <lineage>
        <taxon>Bacteria</taxon>
        <taxon>Bacillati</taxon>
        <taxon>Actinomycetota</taxon>
        <taxon>Actinomycetes</taxon>
        <taxon>Propionibacteriales</taxon>
        <taxon>Nocardioidaceae</taxon>
        <taxon>Nocardioides</taxon>
    </lineage>
</organism>
<feature type="region of interest" description="Disordered" evidence="7">
    <location>
        <begin position="439"/>
        <end position="461"/>
    </location>
</feature>
<keyword evidence="9" id="KW-1185">Reference proteome</keyword>
<name>A0A4Z1CPF1_9ACTN</name>
<evidence type="ECO:0000256" key="2">
    <source>
        <dbReference type="ARBA" id="ARBA00010139"/>
    </source>
</evidence>
<dbReference type="GO" id="GO:0050661">
    <property type="term" value="F:NADP binding"/>
    <property type="evidence" value="ECO:0007669"/>
    <property type="project" value="InterPro"/>
</dbReference>
<dbReference type="Proteomes" id="UP000297496">
    <property type="component" value="Unassembled WGS sequence"/>
</dbReference>
<dbReference type="Pfam" id="PF00743">
    <property type="entry name" value="FMO-like"/>
    <property type="match status" value="1"/>
</dbReference>
<comment type="similarity">
    <text evidence="1">Belongs to the FMO family.</text>
</comment>
<comment type="similarity">
    <text evidence="2">Belongs to the FAD-binding monooxygenase family.</text>
</comment>
<dbReference type="PANTHER" id="PTHR23023">
    <property type="entry name" value="DIMETHYLANILINE MONOOXYGENASE"/>
    <property type="match status" value="1"/>
</dbReference>
<gene>
    <name evidence="8" type="ORF">EXE59_12885</name>
</gene>
<dbReference type="InterPro" id="IPR050346">
    <property type="entry name" value="FMO-like"/>
</dbReference>